<dbReference type="InterPro" id="IPR046847">
    <property type="entry name" value="Xre-like_HTH"/>
</dbReference>
<feature type="domain" description="Antitoxin Xre/MbcA/ParS-like toxin-binding" evidence="1">
    <location>
        <begin position="84"/>
        <end position="129"/>
    </location>
</feature>
<dbReference type="AlphaFoldDB" id="E6PN05"/>
<dbReference type="Pfam" id="PF09722">
    <property type="entry name" value="Xre_MbcA_ParS_C"/>
    <property type="match status" value="1"/>
</dbReference>
<organism evidence="3">
    <name type="scientific">mine drainage metagenome</name>
    <dbReference type="NCBI Taxonomy" id="410659"/>
    <lineage>
        <taxon>unclassified sequences</taxon>
        <taxon>metagenomes</taxon>
        <taxon>ecological metagenomes</taxon>
    </lineage>
</organism>
<evidence type="ECO:0000313" key="3">
    <source>
        <dbReference type="EMBL" id="CBH96307.1"/>
    </source>
</evidence>
<sequence length="132" mass="13773">MEIVEIERKGVPATFFKELSETMEIPAGRIFHIVGLPKATVSRKVSTGGVIAGSGGQAAIGMAKLIAKAQEIATNSTAKDAAGFDAAKWLGKWIERPQPALGGRPPADLLDTPTGLEIVTKLLGAMESGAYL</sequence>
<reference evidence="3" key="1">
    <citation type="submission" date="2009-10" db="EMBL/GenBank/DDBJ databases">
        <title>Diversity of trophic interactions inside an arsenic-rich microbial ecosystem.</title>
        <authorList>
            <person name="Bertin P.N."/>
            <person name="Heinrich-Salmeron A."/>
            <person name="Pelletier E."/>
            <person name="Goulhen-Chollet F."/>
            <person name="Arsene-Ploetze F."/>
            <person name="Gallien S."/>
            <person name="Calteau A."/>
            <person name="Vallenet D."/>
            <person name="Casiot C."/>
            <person name="Chane-Woon-Ming B."/>
            <person name="Giloteaux L."/>
            <person name="Barakat M."/>
            <person name="Bonnefoy V."/>
            <person name="Bruneel O."/>
            <person name="Chandler M."/>
            <person name="Cleiss J."/>
            <person name="Duran R."/>
            <person name="Elbaz-Poulichet F."/>
            <person name="Fonknechten N."/>
            <person name="Lauga B."/>
            <person name="Mornico D."/>
            <person name="Ortet P."/>
            <person name="Schaeffer C."/>
            <person name="Siguier P."/>
            <person name="Alexander Thil Smith A."/>
            <person name="Van Dorsselaer A."/>
            <person name="Weissenbach J."/>
            <person name="Medigue C."/>
            <person name="Le Paslier D."/>
        </authorList>
    </citation>
    <scope>NUCLEOTIDE SEQUENCE</scope>
</reference>
<dbReference type="InterPro" id="IPR024467">
    <property type="entry name" value="Xre/MbcA/ParS-like_toxin-bd"/>
</dbReference>
<dbReference type="EMBL" id="CABM01000024">
    <property type="protein sequence ID" value="CBH96307.1"/>
    <property type="molecule type" value="Genomic_DNA"/>
</dbReference>
<accession>E6PN05</accession>
<evidence type="ECO:0000259" key="1">
    <source>
        <dbReference type="Pfam" id="PF09722"/>
    </source>
</evidence>
<name>E6PN05_9ZZZZ</name>
<feature type="domain" description="Antitoxin Xre-like helix-turn-helix" evidence="2">
    <location>
        <begin position="3"/>
        <end position="44"/>
    </location>
</feature>
<dbReference type="Pfam" id="PF20432">
    <property type="entry name" value="Xre-like-HTH"/>
    <property type="match status" value="1"/>
</dbReference>
<protein>
    <submittedName>
        <fullName evidence="3">Uncharacterized protein</fullName>
    </submittedName>
</protein>
<evidence type="ECO:0000259" key="2">
    <source>
        <dbReference type="Pfam" id="PF20432"/>
    </source>
</evidence>
<proteinExistence type="predicted"/>
<dbReference type="GO" id="GO:0003677">
    <property type="term" value="F:DNA binding"/>
    <property type="evidence" value="ECO:0007669"/>
    <property type="project" value="InterPro"/>
</dbReference>
<comment type="caution">
    <text evidence="3">The sequence shown here is derived from an EMBL/GenBank/DDBJ whole genome shotgun (WGS) entry which is preliminary data.</text>
</comment>
<gene>
    <name evidence="3" type="ORF">CARN2_2248</name>
</gene>